<dbReference type="Pfam" id="PF05683">
    <property type="entry name" value="Fumerase_C"/>
    <property type="match status" value="1"/>
</dbReference>
<dbReference type="PANTHER" id="PTHR43351">
    <property type="entry name" value="L(+)-TARTRATE DEHYDRATASE SUBUNIT BETA"/>
    <property type="match status" value="1"/>
</dbReference>
<proteinExistence type="inferred from homology"/>
<reference evidence="4 5" key="1">
    <citation type="submission" date="2016-02" db="EMBL/GenBank/DDBJ databases">
        <title>Draft Genome for Tepidibacillus decaturensis nov. sp. Strain Z9, an Anaerobic, Moderately Thermophilic and Heterotrophic Bacterium from Deep Subsurface of the Illinois Basin, USA.</title>
        <authorList>
            <person name="Dong Y."/>
            <person name="Chang J.Y."/>
            <person name="Sanford R."/>
            <person name="Fouke B.W."/>
        </authorList>
    </citation>
    <scope>NUCLEOTIDE SEQUENCE [LARGE SCALE GENOMIC DNA]</scope>
    <source>
        <strain evidence="4 5">Z9</strain>
    </source>
</reference>
<dbReference type="STRING" id="1413211.U473_01375"/>
<feature type="domain" description="Fe-S hydro-lyase tartrate dehydratase beta-type catalytic" evidence="3">
    <location>
        <begin position="3"/>
        <end position="176"/>
    </location>
</feature>
<comment type="similarity">
    <text evidence="1">Belongs to the class-I fumarase family.</text>
</comment>
<dbReference type="GO" id="GO:0016836">
    <property type="term" value="F:hydro-lyase activity"/>
    <property type="evidence" value="ECO:0007669"/>
    <property type="project" value="InterPro"/>
</dbReference>
<dbReference type="PANTHER" id="PTHR43351:SF2">
    <property type="entry name" value="L(+)-TARTRATE DEHYDRATASE SUBUNIT BETA-RELATED"/>
    <property type="match status" value="1"/>
</dbReference>
<gene>
    <name evidence="4" type="ORF">U473_01375</name>
</gene>
<keyword evidence="2" id="KW-0456">Lyase</keyword>
<evidence type="ECO:0000313" key="5">
    <source>
        <dbReference type="Proteomes" id="UP000070352"/>
    </source>
</evidence>
<organism evidence="4 5">
    <name type="scientific">Tepidibacillus decaturensis</name>
    <dbReference type="NCBI Taxonomy" id="1413211"/>
    <lineage>
        <taxon>Bacteria</taxon>
        <taxon>Bacillati</taxon>
        <taxon>Bacillota</taxon>
        <taxon>Bacilli</taxon>
        <taxon>Bacillales</taxon>
        <taxon>Bacillaceae</taxon>
        <taxon>Tepidibacillus</taxon>
    </lineage>
</organism>
<dbReference type="InterPro" id="IPR004647">
    <property type="entry name" value="Fe-S_hydro-lyase_TtdB-typ_cat"/>
</dbReference>
<evidence type="ECO:0000256" key="1">
    <source>
        <dbReference type="ARBA" id="ARBA00008876"/>
    </source>
</evidence>
<evidence type="ECO:0000259" key="3">
    <source>
        <dbReference type="Pfam" id="PF05683"/>
    </source>
</evidence>
<dbReference type="NCBIfam" id="TIGR00723">
    <property type="entry name" value="ttdB_fumA_fumB"/>
    <property type="match status" value="1"/>
</dbReference>
<evidence type="ECO:0000256" key="2">
    <source>
        <dbReference type="ARBA" id="ARBA00023239"/>
    </source>
</evidence>
<dbReference type="OrthoDB" id="9798978at2"/>
<sequence>MATVHITTPVSAEEISKLQAGDQVFISGVIYTARDAAHKRLVELVADGKDLPFDIKDQFIYFVGPTPAKPGKVIGSAGPTTSYRMDKYSPILLELGLRGMIGKGSRSQDVKDSMVKNKAVYLAAVGGAAALIAKTIKKAEVIAYDDLGPEAIRRLEVENFPAIVVNDVHGNDLYIQGAEQYKIVD</sequence>
<dbReference type="SUPFAM" id="SSF117457">
    <property type="entry name" value="FumA C-terminal domain-like"/>
    <property type="match status" value="1"/>
</dbReference>
<accession>A0A135L1S8</accession>
<comment type="caution">
    <text evidence="4">The sequence shown here is derived from an EMBL/GenBank/DDBJ whole genome shotgun (WGS) entry which is preliminary data.</text>
</comment>
<keyword evidence="5" id="KW-1185">Reference proteome</keyword>
<evidence type="ECO:0000313" key="4">
    <source>
        <dbReference type="EMBL" id="KXG42829.1"/>
    </source>
</evidence>
<name>A0A135L1S8_9BACI</name>
<dbReference type="AlphaFoldDB" id="A0A135L1S8"/>
<dbReference type="NCBIfam" id="NF005310">
    <property type="entry name" value="PRK06842.1"/>
    <property type="match status" value="1"/>
</dbReference>
<dbReference type="InterPro" id="IPR036660">
    <property type="entry name" value="Fe-S_hydroAse_TtdB_cat_sf"/>
</dbReference>
<dbReference type="RefSeq" id="WP_068722643.1">
    <property type="nucleotide sequence ID" value="NZ_LSKU01000001.1"/>
</dbReference>
<dbReference type="Proteomes" id="UP000070352">
    <property type="component" value="Unassembled WGS sequence"/>
</dbReference>
<dbReference type="Gene3D" id="3.20.130.10">
    <property type="entry name" value="Fe-S hydro-lyase, tartrate dehydratase beta-type, catalytic domain"/>
    <property type="match status" value="1"/>
</dbReference>
<dbReference type="EMBL" id="LSKU01000001">
    <property type="protein sequence ID" value="KXG42829.1"/>
    <property type="molecule type" value="Genomic_DNA"/>
</dbReference>
<protein>
    <submittedName>
        <fullName evidence="4">Fumarate hydratase</fullName>
    </submittedName>
</protein>